<organism evidence="2 3">
    <name type="scientific">Sphaeroforma arctica JP610</name>
    <dbReference type="NCBI Taxonomy" id="667725"/>
    <lineage>
        <taxon>Eukaryota</taxon>
        <taxon>Ichthyosporea</taxon>
        <taxon>Ichthyophonida</taxon>
        <taxon>Sphaeroforma</taxon>
    </lineage>
</organism>
<keyword evidence="3" id="KW-1185">Reference proteome</keyword>
<evidence type="ECO:0000313" key="3">
    <source>
        <dbReference type="Proteomes" id="UP000054560"/>
    </source>
</evidence>
<dbReference type="Proteomes" id="UP000054560">
    <property type="component" value="Unassembled WGS sequence"/>
</dbReference>
<dbReference type="GeneID" id="25914416"/>
<protein>
    <submittedName>
        <fullName evidence="2">Uncharacterized protein</fullName>
    </submittedName>
</protein>
<evidence type="ECO:0000256" key="1">
    <source>
        <dbReference type="SAM" id="MobiDB-lite"/>
    </source>
</evidence>
<gene>
    <name evidence="2" type="ORF">SARC_13912</name>
</gene>
<reference evidence="2 3" key="1">
    <citation type="submission" date="2011-02" db="EMBL/GenBank/DDBJ databases">
        <title>The Genome Sequence of Sphaeroforma arctica JP610.</title>
        <authorList>
            <consortium name="The Broad Institute Genome Sequencing Platform"/>
            <person name="Russ C."/>
            <person name="Cuomo C."/>
            <person name="Young S.K."/>
            <person name="Zeng Q."/>
            <person name="Gargeya S."/>
            <person name="Alvarado L."/>
            <person name="Berlin A."/>
            <person name="Chapman S.B."/>
            <person name="Chen Z."/>
            <person name="Freedman E."/>
            <person name="Gellesch M."/>
            <person name="Goldberg J."/>
            <person name="Griggs A."/>
            <person name="Gujja S."/>
            <person name="Heilman E."/>
            <person name="Heiman D."/>
            <person name="Howarth C."/>
            <person name="Mehta T."/>
            <person name="Neiman D."/>
            <person name="Pearson M."/>
            <person name="Roberts A."/>
            <person name="Saif S."/>
            <person name="Shea T."/>
            <person name="Shenoy N."/>
            <person name="Sisk P."/>
            <person name="Stolte C."/>
            <person name="Sykes S."/>
            <person name="White J."/>
            <person name="Yandava C."/>
            <person name="Burger G."/>
            <person name="Gray M.W."/>
            <person name="Holland P.W.H."/>
            <person name="King N."/>
            <person name="Lang F.B.F."/>
            <person name="Roger A.J."/>
            <person name="Ruiz-Trillo I."/>
            <person name="Haas B."/>
            <person name="Nusbaum C."/>
            <person name="Birren B."/>
        </authorList>
    </citation>
    <scope>NUCLEOTIDE SEQUENCE [LARGE SCALE GENOMIC DNA]</scope>
    <source>
        <strain evidence="2 3">JP610</strain>
    </source>
</reference>
<dbReference type="AlphaFoldDB" id="A0A0L0F9Y1"/>
<dbReference type="EMBL" id="KQ245499">
    <property type="protein sequence ID" value="KNC73529.1"/>
    <property type="molecule type" value="Genomic_DNA"/>
</dbReference>
<feature type="non-terminal residue" evidence="2">
    <location>
        <position position="1"/>
    </location>
</feature>
<feature type="compositionally biased region" description="Polar residues" evidence="1">
    <location>
        <begin position="59"/>
        <end position="71"/>
    </location>
</feature>
<proteinExistence type="predicted"/>
<sequence length="106" mass="11379">QASGTLDDRDRITPAQTGLPVASHQRGPGQMHIHSPDPIRLGAPTPGPSPLNLKDQAGGSVSPSRDPSLTSVLGPLTDQELQFLAMEPHMEQQKLLEEAMQKKGKR</sequence>
<feature type="region of interest" description="Disordered" evidence="1">
    <location>
        <begin position="1"/>
        <end position="72"/>
    </location>
</feature>
<feature type="non-terminal residue" evidence="2">
    <location>
        <position position="106"/>
    </location>
</feature>
<name>A0A0L0F9Y1_9EUKA</name>
<dbReference type="RefSeq" id="XP_014147431.1">
    <property type="nucleotide sequence ID" value="XM_014291956.1"/>
</dbReference>
<accession>A0A0L0F9Y1</accession>
<evidence type="ECO:0000313" key="2">
    <source>
        <dbReference type="EMBL" id="KNC73529.1"/>
    </source>
</evidence>
<feature type="compositionally biased region" description="Basic and acidic residues" evidence="1">
    <location>
        <begin position="1"/>
        <end position="12"/>
    </location>
</feature>